<reference evidence="2" key="1">
    <citation type="submission" date="2023-08" db="EMBL/GenBank/DDBJ databases">
        <title>A de novo genome assembly of Solanum verrucosum Schlechtendal, a Mexican diploid species geographically isolated from the other diploid A-genome species in potato relatives.</title>
        <authorList>
            <person name="Hosaka K."/>
        </authorList>
    </citation>
    <scope>NUCLEOTIDE SEQUENCE</scope>
    <source>
        <tissue evidence="2">Young leaves</tissue>
    </source>
</reference>
<dbReference type="InterPro" id="IPR023780">
    <property type="entry name" value="Chromo_domain"/>
</dbReference>
<evidence type="ECO:0000313" key="2">
    <source>
        <dbReference type="EMBL" id="WMV33418.1"/>
    </source>
</evidence>
<dbReference type="EMBL" id="CP133617">
    <property type="protein sequence ID" value="WMV33418.1"/>
    <property type="molecule type" value="Genomic_DNA"/>
</dbReference>
<name>A0AAF0R2H2_SOLVR</name>
<protein>
    <recommendedName>
        <fullName evidence="1">Chromo domain-containing protein</fullName>
    </recommendedName>
</protein>
<dbReference type="InterPro" id="IPR016197">
    <property type="entry name" value="Chromo-like_dom_sf"/>
</dbReference>
<evidence type="ECO:0000259" key="1">
    <source>
        <dbReference type="Pfam" id="PF00385"/>
    </source>
</evidence>
<organism evidence="2 3">
    <name type="scientific">Solanum verrucosum</name>
    <dbReference type="NCBI Taxonomy" id="315347"/>
    <lineage>
        <taxon>Eukaryota</taxon>
        <taxon>Viridiplantae</taxon>
        <taxon>Streptophyta</taxon>
        <taxon>Embryophyta</taxon>
        <taxon>Tracheophyta</taxon>
        <taxon>Spermatophyta</taxon>
        <taxon>Magnoliopsida</taxon>
        <taxon>eudicotyledons</taxon>
        <taxon>Gunneridae</taxon>
        <taxon>Pentapetalae</taxon>
        <taxon>asterids</taxon>
        <taxon>lamiids</taxon>
        <taxon>Solanales</taxon>
        <taxon>Solanaceae</taxon>
        <taxon>Solanoideae</taxon>
        <taxon>Solaneae</taxon>
        <taxon>Solanum</taxon>
    </lineage>
</organism>
<proteinExistence type="predicted"/>
<dbReference type="Proteomes" id="UP001234989">
    <property type="component" value="Chromosome 6"/>
</dbReference>
<keyword evidence="3" id="KW-1185">Reference proteome</keyword>
<accession>A0AAF0R2H2</accession>
<feature type="domain" description="Chromo" evidence="1">
    <location>
        <begin position="13"/>
        <end position="44"/>
    </location>
</feature>
<evidence type="ECO:0000313" key="3">
    <source>
        <dbReference type="Proteomes" id="UP001234989"/>
    </source>
</evidence>
<dbReference type="Pfam" id="PF00385">
    <property type="entry name" value="Chromo"/>
    <property type="match status" value="1"/>
</dbReference>
<sequence length="67" mass="7953">MLKISIMRTNEIKYVEVQWKHRPVEEATWETEKNIRDKYPQLFDDSDTALRLPYPVLLVYHSGTSDG</sequence>
<dbReference type="SUPFAM" id="SSF54160">
    <property type="entry name" value="Chromo domain-like"/>
    <property type="match status" value="1"/>
</dbReference>
<dbReference type="Gene3D" id="2.40.50.40">
    <property type="match status" value="1"/>
</dbReference>
<gene>
    <name evidence="2" type="ORF">MTR67_026803</name>
</gene>
<dbReference type="AlphaFoldDB" id="A0AAF0R2H2"/>